<organism evidence="1 2">
    <name type="scientific">Heyndrickxia shackletonii</name>
    <dbReference type="NCBI Taxonomy" id="157838"/>
    <lineage>
        <taxon>Bacteria</taxon>
        <taxon>Bacillati</taxon>
        <taxon>Bacillota</taxon>
        <taxon>Bacilli</taxon>
        <taxon>Bacillales</taxon>
        <taxon>Bacillaceae</taxon>
        <taxon>Heyndrickxia</taxon>
    </lineage>
</organism>
<evidence type="ECO:0000313" key="1">
    <source>
        <dbReference type="EMBL" id="KQL54509.1"/>
    </source>
</evidence>
<proteinExistence type="predicted"/>
<dbReference type="RefSeq" id="WP_055740281.1">
    <property type="nucleotide sequence ID" value="NZ_JAAIWL010000008.1"/>
</dbReference>
<keyword evidence="2" id="KW-1185">Reference proteome</keyword>
<evidence type="ECO:0000313" key="2">
    <source>
        <dbReference type="Proteomes" id="UP000051888"/>
    </source>
</evidence>
<dbReference type="OrthoDB" id="2904428at2"/>
<dbReference type="EMBL" id="LJJC01000004">
    <property type="protein sequence ID" value="KQL54509.1"/>
    <property type="molecule type" value="Genomic_DNA"/>
</dbReference>
<gene>
    <name evidence="1" type="ORF">AN964_14050</name>
</gene>
<comment type="caution">
    <text evidence="1">The sequence shown here is derived from an EMBL/GenBank/DDBJ whole genome shotgun (WGS) entry which is preliminary data.</text>
</comment>
<dbReference type="PATRIC" id="fig|157838.3.peg.3119"/>
<accession>A0A0Q3WZZ4</accession>
<sequence>MTPYELSLFIHDYNEKKKQETEDKLTFTWLGAYWQRVNKFPSLKEVLTSTKPKKPMNDEQMFERIKQLNIMFGGSVKESSE</sequence>
<protein>
    <submittedName>
        <fullName evidence="1">Uncharacterized protein</fullName>
    </submittedName>
</protein>
<dbReference type="Proteomes" id="UP000051888">
    <property type="component" value="Unassembled WGS sequence"/>
</dbReference>
<name>A0A0Q3WZZ4_9BACI</name>
<reference evidence="1 2" key="1">
    <citation type="submission" date="2015-09" db="EMBL/GenBank/DDBJ databases">
        <title>Genome sequencing project for genomic taxonomy and phylogenomics of Bacillus-like bacteria.</title>
        <authorList>
            <person name="Liu B."/>
            <person name="Wang J."/>
            <person name="Zhu Y."/>
            <person name="Liu G."/>
            <person name="Chen Q."/>
            <person name="Chen Z."/>
            <person name="Lan J."/>
            <person name="Che J."/>
            <person name="Ge C."/>
            <person name="Shi H."/>
            <person name="Pan Z."/>
            <person name="Liu X."/>
        </authorList>
    </citation>
    <scope>NUCLEOTIDE SEQUENCE [LARGE SCALE GENOMIC DNA]</scope>
    <source>
        <strain evidence="1 2">LMG 18435</strain>
    </source>
</reference>
<dbReference type="AlphaFoldDB" id="A0A0Q3WZZ4"/>